<proteinExistence type="predicted"/>
<evidence type="ECO:0000256" key="1">
    <source>
        <dbReference type="SAM" id="MobiDB-lite"/>
    </source>
</evidence>
<dbReference type="RefSeq" id="WP_307625400.1">
    <property type="nucleotide sequence ID" value="NZ_JAUSZS010000002.1"/>
</dbReference>
<evidence type="ECO:0000313" key="3">
    <source>
        <dbReference type="Proteomes" id="UP001223072"/>
    </source>
</evidence>
<reference evidence="2 3" key="1">
    <citation type="submission" date="2023-07" db="EMBL/GenBank/DDBJ databases">
        <title>Comparative genomics of wheat-associated soil bacteria to identify genetic determinants of phenazine resistance.</title>
        <authorList>
            <person name="Mouncey N."/>
        </authorList>
    </citation>
    <scope>NUCLEOTIDE SEQUENCE [LARGE SCALE GENOMIC DNA]</scope>
    <source>
        <strain evidence="2 3">W2I16</strain>
    </source>
</reference>
<evidence type="ECO:0000313" key="2">
    <source>
        <dbReference type="EMBL" id="MDQ0931316.1"/>
    </source>
</evidence>
<protein>
    <submittedName>
        <fullName evidence="2">Uncharacterized protein</fullName>
    </submittedName>
</protein>
<feature type="compositionally biased region" description="Polar residues" evidence="1">
    <location>
        <begin position="1"/>
        <end position="11"/>
    </location>
</feature>
<sequence>MNDTSTSTMQPLSADAHEAKGHSEGYGSGRGRHRGQVAIHNDETTPHGRHRKPSEQAENRA</sequence>
<accession>A0ABU0RH53</accession>
<dbReference type="Proteomes" id="UP001223072">
    <property type="component" value="Unassembled WGS sequence"/>
</dbReference>
<gene>
    <name evidence="2" type="ORF">QFZ49_001223</name>
</gene>
<keyword evidence="3" id="KW-1185">Reference proteome</keyword>
<name>A0ABU0RH53_9ACTN</name>
<comment type="caution">
    <text evidence="2">The sequence shown here is derived from an EMBL/GenBank/DDBJ whole genome shotgun (WGS) entry which is preliminary data.</text>
</comment>
<dbReference type="EMBL" id="JAUSZS010000002">
    <property type="protein sequence ID" value="MDQ0931316.1"/>
    <property type="molecule type" value="Genomic_DNA"/>
</dbReference>
<organism evidence="2 3">
    <name type="scientific">Streptomyces turgidiscabies</name>
    <dbReference type="NCBI Taxonomy" id="85558"/>
    <lineage>
        <taxon>Bacteria</taxon>
        <taxon>Bacillati</taxon>
        <taxon>Actinomycetota</taxon>
        <taxon>Actinomycetes</taxon>
        <taxon>Kitasatosporales</taxon>
        <taxon>Streptomycetaceae</taxon>
        <taxon>Streptomyces</taxon>
    </lineage>
</organism>
<feature type="region of interest" description="Disordered" evidence="1">
    <location>
        <begin position="1"/>
        <end position="61"/>
    </location>
</feature>